<feature type="region of interest" description="Disordered" evidence="2">
    <location>
        <begin position="44"/>
        <end position="64"/>
    </location>
</feature>
<organism evidence="4 5">
    <name type="scientific">Trichomonascus ciferrii</name>
    <dbReference type="NCBI Taxonomy" id="44093"/>
    <lineage>
        <taxon>Eukaryota</taxon>
        <taxon>Fungi</taxon>
        <taxon>Dikarya</taxon>
        <taxon>Ascomycota</taxon>
        <taxon>Saccharomycotina</taxon>
        <taxon>Dipodascomycetes</taxon>
        <taxon>Dipodascales</taxon>
        <taxon>Trichomonascaceae</taxon>
        <taxon>Trichomonascus</taxon>
        <taxon>Trichomonascus ciferrii complex</taxon>
    </lineage>
</organism>
<dbReference type="PANTHER" id="PTHR16301">
    <property type="entry name" value="IMPACT-RELATED"/>
    <property type="match status" value="1"/>
</dbReference>
<dbReference type="InterPro" id="IPR001498">
    <property type="entry name" value="Impact_N"/>
</dbReference>
<sequence>MEVKSVQEAKDEIEQLKKDHKKIAKATHNITAWRIEKDHSFVQDSNDDGEAAAGDRPPGSASPRIENGIAYCKDYSRNTQSAIQHVLYLHGILKTSMDSKSVALGPSSFIRNRNSSLQKLIGLALILQSLLSLAEPPLLVLFGKRTTPDKGVRGAEMFETILQSAVGERTGRLSPGCIAGVSSTNSLVIGLQKCGGLCIEMVWRYTARTS</sequence>
<dbReference type="GO" id="GO:0005737">
    <property type="term" value="C:cytoplasm"/>
    <property type="evidence" value="ECO:0007669"/>
    <property type="project" value="TreeGrafter"/>
</dbReference>
<dbReference type="GO" id="GO:0006446">
    <property type="term" value="P:regulation of translational initiation"/>
    <property type="evidence" value="ECO:0007669"/>
    <property type="project" value="TreeGrafter"/>
</dbReference>
<evidence type="ECO:0000256" key="1">
    <source>
        <dbReference type="ARBA" id="ARBA00007665"/>
    </source>
</evidence>
<dbReference type="GO" id="GO:0140469">
    <property type="term" value="P:GCN2-mediated signaling"/>
    <property type="evidence" value="ECO:0007669"/>
    <property type="project" value="TreeGrafter"/>
</dbReference>
<dbReference type="OrthoDB" id="69641at2759"/>
<dbReference type="InterPro" id="IPR020568">
    <property type="entry name" value="Ribosomal_Su5_D2-typ_SF"/>
</dbReference>
<evidence type="ECO:0000313" key="5">
    <source>
        <dbReference type="Proteomes" id="UP000761534"/>
    </source>
</evidence>
<gene>
    <name evidence="4" type="ORF">TRICI_000994</name>
</gene>
<reference evidence="4" key="1">
    <citation type="journal article" date="2019" name="G3 (Bethesda)">
        <title>Genome Assemblies of Two Rare Opportunistic Yeast Pathogens: Diutina rugosa (syn. Candida rugosa) and Trichomonascus ciferrii (syn. Candida ciferrii).</title>
        <authorList>
            <person name="Mixao V."/>
            <person name="Saus E."/>
            <person name="Hansen A.P."/>
            <person name="Lass-Florl C."/>
            <person name="Gabaldon T."/>
        </authorList>
    </citation>
    <scope>NUCLEOTIDE SEQUENCE</scope>
    <source>
        <strain evidence="4">CBS 4856</strain>
    </source>
</reference>
<name>A0A642VCP4_9ASCO</name>
<evidence type="ECO:0000259" key="3">
    <source>
        <dbReference type="Pfam" id="PF01205"/>
    </source>
</evidence>
<dbReference type="Pfam" id="PF01205">
    <property type="entry name" value="Impact_N"/>
    <property type="match status" value="1"/>
</dbReference>
<feature type="domain" description="Impact N-terminal" evidence="3">
    <location>
        <begin position="2"/>
        <end position="56"/>
    </location>
</feature>
<accession>A0A642VCP4</accession>
<keyword evidence="5" id="KW-1185">Reference proteome</keyword>
<comment type="similarity">
    <text evidence="1">Belongs to the IMPACT family.</text>
</comment>
<dbReference type="VEuPathDB" id="FungiDB:TRICI_000994"/>
<dbReference type="Gene3D" id="3.30.230.30">
    <property type="entry name" value="Impact, N-terminal domain"/>
    <property type="match status" value="1"/>
</dbReference>
<dbReference type="InterPro" id="IPR036956">
    <property type="entry name" value="Impact_N_sf"/>
</dbReference>
<dbReference type="SUPFAM" id="SSF54211">
    <property type="entry name" value="Ribosomal protein S5 domain 2-like"/>
    <property type="match status" value="1"/>
</dbReference>
<evidence type="ECO:0000313" key="4">
    <source>
        <dbReference type="EMBL" id="KAA8916875.1"/>
    </source>
</evidence>
<protein>
    <recommendedName>
        <fullName evidence="3">Impact N-terminal domain-containing protein</fullName>
    </recommendedName>
</protein>
<dbReference type="Proteomes" id="UP000761534">
    <property type="component" value="Unassembled WGS sequence"/>
</dbReference>
<dbReference type="AlphaFoldDB" id="A0A642VCP4"/>
<dbReference type="PANTHER" id="PTHR16301:SF25">
    <property type="entry name" value="PROTEIN IMPACT"/>
    <property type="match status" value="1"/>
</dbReference>
<dbReference type="InterPro" id="IPR023582">
    <property type="entry name" value="Impact"/>
</dbReference>
<evidence type="ECO:0000256" key="2">
    <source>
        <dbReference type="SAM" id="MobiDB-lite"/>
    </source>
</evidence>
<comment type="caution">
    <text evidence="4">The sequence shown here is derived from an EMBL/GenBank/DDBJ whole genome shotgun (WGS) entry which is preliminary data.</text>
</comment>
<dbReference type="EMBL" id="SWFS01000078">
    <property type="protein sequence ID" value="KAA8916875.1"/>
    <property type="molecule type" value="Genomic_DNA"/>
</dbReference>
<proteinExistence type="inferred from homology"/>